<name>A0A8J2PIG0_9HEXA</name>
<evidence type="ECO:0000313" key="2">
    <source>
        <dbReference type="Proteomes" id="UP000708208"/>
    </source>
</evidence>
<organism evidence="1 2">
    <name type="scientific">Allacma fusca</name>
    <dbReference type="NCBI Taxonomy" id="39272"/>
    <lineage>
        <taxon>Eukaryota</taxon>
        <taxon>Metazoa</taxon>
        <taxon>Ecdysozoa</taxon>
        <taxon>Arthropoda</taxon>
        <taxon>Hexapoda</taxon>
        <taxon>Collembola</taxon>
        <taxon>Symphypleona</taxon>
        <taxon>Sminthuridae</taxon>
        <taxon>Allacma</taxon>
    </lineage>
</organism>
<reference evidence="1" key="1">
    <citation type="submission" date="2021-06" db="EMBL/GenBank/DDBJ databases">
        <authorList>
            <person name="Hodson N. C."/>
            <person name="Mongue J. A."/>
            <person name="Jaron S. K."/>
        </authorList>
    </citation>
    <scope>NUCLEOTIDE SEQUENCE</scope>
</reference>
<proteinExistence type="predicted"/>
<keyword evidence="2" id="KW-1185">Reference proteome</keyword>
<dbReference type="AlphaFoldDB" id="A0A8J2PIG0"/>
<accession>A0A8J2PIG0</accession>
<protein>
    <submittedName>
        <fullName evidence="1">Uncharacterized protein</fullName>
    </submittedName>
</protein>
<evidence type="ECO:0000313" key="1">
    <source>
        <dbReference type="EMBL" id="CAG7823019.1"/>
    </source>
</evidence>
<dbReference type="Proteomes" id="UP000708208">
    <property type="component" value="Unassembled WGS sequence"/>
</dbReference>
<dbReference type="EMBL" id="CAJVCH010528120">
    <property type="protein sequence ID" value="CAG7823019.1"/>
    <property type="molecule type" value="Genomic_DNA"/>
</dbReference>
<gene>
    <name evidence="1" type="ORF">AFUS01_LOCUS33257</name>
</gene>
<comment type="caution">
    <text evidence="1">The sequence shown here is derived from an EMBL/GenBank/DDBJ whole genome shotgun (WGS) entry which is preliminary data.</text>
</comment>
<sequence>MGKKTMEEIKGSELKHCLKTRDHSDQINRMNAAIHSEIQFQTGLKEWTIKVSRKRNECSLLLCGLSTKAKVLRREKKRLVQ</sequence>